<protein>
    <recommendedName>
        <fullName evidence="3">RiboL-PSP-HEPN domain-containing protein</fullName>
    </recommendedName>
</protein>
<sequence length="274" mass="32257">MKLTDKFDNFYLPNFQSTCTEPFWLFLKEYRETIELFYFGLELAHATDRTAKITSEALLPGETDETRRAELTETLENSDRAVKRYSSFARLNSKNMNTNIVDGFLWYLSKIIQESMQRRHELVKSGETLRVEEVFDFASRKEMIDYLIDRKINALSYGGMKQVEKYISDALGIEMFESDEDRRLLKIFVEMRNIHAHNRGHLNKIFLERVGPFEDLGFNFKEGKRTHFGYDNLVRLSAVCIRTAHSLDDKVAKKFRIQRKRCSTWQKADDAKQA</sequence>
<dbReference type="Proteomes" id="UP001528040">
    <property type="component" value="Unassembled WGS sequence"/>
</dbReference>
<keyword evidence="2" id="KW-1185">Reference proteome</keyword>
<organism evidence="1 2">
    <name type="scientific">Aliiroseovarius salicola</name>
    <dbReference type="NCBI Taxonomy" id="3009082"/>
    <lineage>
        <taxon>Bacteria</taxon>
        <taxon>Pseudomonadati</taxon>
        <taxon>Pseudomonadota</taxon>
        <taxon>Alphaproteobacteria</taxon>
        <taxon>Rhodobacterales</taxon>
        <taxon>Paracoccaceae</taxon>
        <taxon>Aliiroseovarius</taxon>
    </lineage>
</organism>
<gene>
    <name evidence="1" type="ORF">O2N63_00040</name>
</gene>
<comment type="caution">
    <text evidence="1">The sequence shown here is derived from an EMBL/GenBank/DDBJ whole genome shotgun (WGS) entry which is preliminary data.</text>
</comment>
<dbReference type="RefSeq" id="WP_271051945.1">
    <property type="nucleotide sequence ID" value="NZ_JAQIIO010000001.1"/>
</dbReference>
<reference evidence="1 2" key="1">
    <citation type="submission" date="2023-01" db="EMBL/GenBank/DDBJ databases">
        <authorList>
            <person name="Yoon J.-W."/>
        </authorList>
    </citation>
    <scope>NUCLEOTIDE SEQUENCE [LARGE SCALE GENOMIC DNA]</scope>
    <source>
        <strain evidence="1 2">KMU-50</strain>
    </source>
</reference>
<name>A0ABT4VY66_9RHOB</name>
<evidence type="ECO:0000313" key="2">
    <source>
        <dbReference type="Proteomes" id="UP001528040"/>
    </source>
</evidence>
<accession>A0ABT4VY66</accession>
<proteinExistence type="predicted"/>
<evidence type="ECO:0008006" key="3">
    <source>
        <dbReference type="Google" id="ProtNLM"/>
    </source>
</evidence>
<dbReference type="EMBL" id="JAQIIO010000001">
    <property type="protein sequence ID" value="MDA5092478.1"/>
    <property type="molecule type" value="Genomic_DNA"/>
</dbReference>
<evidence type="ECO:0000313" key="1">
    <source>
        <dbReference type="EMBL" id="MDA5092478.1"/>
    </source>
</evidence>